<comment type="caution">
    <text evidence="1">The sequence shown here is derived from an EMBL/GenBank/DDBJ whole genome shotgun (WGS) entry which is preliminary data.</text>
</comment>
<accession>A0ACB8QY88</accession>
<evidence type="ECO:0000313" key="2">
    <source>
        <dbReference type="Proteomes" id="UP000814128"/>
    </source>
</evidence>
<proteinExistence type="predicted"/>
<evidence type="ECO:0000313" key="1">
    <source>
        <dbReference type="EMBL" id="KAI0036547.1"/>
    </source>
</evidence>
<reference evidence="1" key="1">
    <citation type="submission" date="2021-02" db="EMBL/GenBank/DDBJ databases">
        <authorList>
            <consortium name="DOE Joint Genome Institute"/>
            <person name="Ahrendt S."/>
            <person name="Looney B.P."/>
            <person name="Miyauchi S."/>
            <person name="Morin E."/>
            <person name="Drula E."/>
            <person name="Courty P.E."/>
            <person name="Chicoki N."/>
            <person name="Fauchery L."/>
            <person name="Kohler A."/>
            <person name="Kuo A."/>
            <person name="Labutti K."/>
            <person name="Pangilinan J."/>
            <person name="Lipzen A."/>
            <person name="Riley R."/>
            <person name="Andreopoulos W."/>
            <person name="He G."/>
            <person name="Johnson J."/>
            <person name="Barry K.W."/>
            <person name="Grigoriev I.V."/>
            <person name="Nagy L."/>
            <person name="Hibbett D."/>
            <person name="Henrissat B."/>
            <person name="Matheny P.B."/>
            <person name="Labbe J."/>
            <person name="Martin F."/>
        </authorList>
    </citation>
    <scope>NUCLEOTIDE SEQUENCE</scope>
    <source>
        <strain evidence="1">EC-137</strain>
    </source>
</reference>
<reference evidence="1" key="2">
    <citation type="journal article" date="2022" name="New Phytol.">
        <title>Evolutionary transition to the ectomycorrhizal habit in the genomes of a hyperdiverse lineage of mushroom-forming fungi.</title>
        <authorList>
            <person name="Looney B."/>
            <person name="Miyauchi S."/>
            <person name="Morin E."/>
            <person name="Drula E."/>
            <person name="Courty P.E."/>
            <person name="Kohler A."/>
            <person name="Kuo A."/>
            <person name="LaButti K."/>
            <person name="Pangilinan J."/>
            <person name="Lipzen A."/>
            <person name="Riley R."/>
            <person name="Andreopoulos W."/>
            <person name="He G."/>
            <person name="Johnson J."/>
            <person name="Nolan M."/>
            <person name="Tritt A."/>
            <person name="Barry K.W."/>
            <person name="Grigoriev I.V."/>
            <person name="Nagy L.G."/>
            <person name="Hibbett D."/>
            <person name="Henrissat B."/>
            <person name="Matheny P.B."/>
            <person name="Labbe J."/>
            <person name="Martin F.M."/>
        </authorList>
    </citation>
    <scope>NUCLEOTIDE SEQUENCE</scope>
    <source>
        <strain evidence="1">EC-137</strain>
    </source>
</reference>
<keyword evidence="2" id="KW-1185">Reference proteome</keyword>
<organism evidence="1 2">
    <name type="scientific">Vararia minispora EC-137</name>
    <dbReference type="NCBI Taxonomy" id="1314806"/>
    <lineage>
        <taxon>Eukaryota</taxon>
        <taxon>Fungi</taxon>
        <taxon>Dikarya</taxon>
        <taxon>Basidiomycota</taxon>
        <taxon>Agaricomycotina</taxon>
        <taxon>Agaricomycetes</taxon>
        <taxon>Russulales</taxon>
        <taxon>Lachnocladiaceae</taxon>
        <taxon>Vararia</taxon>
    </lineage>
</organism>
<gene>
    <name evidence="1" type="ORF">K488DRAFT_41003</name>
</gene>
<dbReference type="Proteomes" id="UP000814128">
    <property type="component" value="Unassembled WGS sequence"/>
</dbReference>
<name>A0ACB8QY88_9AGAM</name>
<dbReference type="EMBL" id="MU273470">
    <property type="protein sequence ID" value="KAI0036547.1"/>
    <property type="molecule type" value="Genomic_DNA"/>
</dbReference>
<feature type="non-terminal residue" evidence="1">
    <location>
        <position position="1"/>
    </location>
</feature>
<protein>
    <submittedName>
        <fullName evidence="1">Uncharacterized protein</fullName>
    </submittedName>
</protein>
<sequence length="570" mass="63290">ALPTELLSYIFLLGFDNGIDPARPFKRRELESELNFEVRVSHVSRLWRSVALRTPALWTGIRLRKPAHLDRAVQFVVRSRNQPLDILLDTVAEADYEPGHRLGINEFDAGFRAAIDHTRRWRSLIVKVCDLPCKERARANLRDCPPIPRLETLQLWHVQDWSDAANMIQATRKPPIPILSDHVPSLLNASLVGVNLAYNQTHYLAGLRQLELALHAEFCRPTSAEFDSILRACPHLHRLSLHYSGPRVDPDADPADAPAIRLERLSELALTNMDVDVVAHVVRRLAMPNLRALELELPALQEGLDFSPVLDLLLADPANPAFPRLETLLVADLACEPTAWAHLLASVPALRHLQVDFTTVGDAFFAPLLHHHHHHVHLPAPTSPDAPTPRNAILLPVLEVLKVSGLPSARLRELAEFRREAGCGVPHFCVHLRSVDEDTDRLQDDGFDVSYFGIEEAVEADEEDGEEYSDEEGEEESEQEGGGQEGDEDGDAQADEEAEVQPPETSSPEATHVGEGDYGPAAYDTASTSDLGEDDEDDDDDDTHTQAGSVEPESSGAHYDTHDLYKYAMV</sequence>